<proteinExistence type="inferred from homology"/>
<feature type="transmembrane region" description="Helical" evidence="5">
    <location>
        <begin position="6"/>
        <end position="27"/>
    </location>
</feature>
<reference evidence="7" key="1">
    <citation type="journal article" date="2024" name="IScience">
        <title>Strigolactones Initiate the Formation of Haustorium-like Structures in Castilleja.</title>
        <authorList>
            <person name="Buerger M."/>
            <person name="Peterson D."/>
            <person name="Chory J."/>
        </authorList>
    </citation>
    <scope>NUCLEOTIDE SEQUENCE [LARGE SCALE GENOMIC DNA]</scope>
</reference>
<comment type="caution">
    <text evidence="6">The sequence shown here is derived from an EMBL/GenBank/DDBJ whole genome shotgun (WGS) entry which is preliminary data.</text>
</comment>
<dbReference type="Pfam" id="PF03018">
    <property type="entry name" value="Dirigent"/>
    <property type="match status" value="1"/>
</dbReference>
<name>A0ABD3BGJ9_9LAMI</name>
<evidence type="ECO:0000313" key="7">
    <source>
        <dbReference type="Proteomes" id="UP001632038"/>
    </source>
</evidence>
<gene>
    <name evidence="6" type="ORF">CASFOL_039743</name>
</gene>
<evidence type="ECO:0000256" key="3">
    <source>
        <dbReference type="ARBA" id="ARBA00022525"/>
    </source>
</evidence>
<keyword evidence="4" id="KW-0052">Apoplast</keyword>
<dbReference type="GO" id="GO:0048046">
    <property type="term" value="C:apoplast"/>
    <property type="evidence" value="ECO:0007669"/>
    <property type="project" value="UniProtKB-SubCell"/>
</dbReference>
<dbReference type="InterPro" id="IPR044859">
    <property type="entry name" value="Allene_oxi_cyc_Dirigent"/>
</dbReference>
<dbReference type="InterPro" id="IPR004265">
    <property type="entry name" value="Dirigent"/>
</dbReference>
<keyword evidence="7" id="KW-1185">Reference proteome</keyword>
<evidence type="ECO:0000256" key="4">
    <source>
        <dbReference type="RuleBase" id="RU363099"/>
    </source>
</evidence>
<dbReference type="Gene3D" id="2.40.480.10">
    <property type="entry name" value="Allene oxide cyclase-like"/>
    <property type="match status" value="1"/>
</dbReference>
<dbReference type="Proteomes" id="UP001632038">
    <property type="component" value="Unassembled WGS sequence"/>
</dbReference>
<keyword evidence="3 4" id="KW-0964">Secreted</keyword>
<evidence type="ECO:0000313" key="6">
    <source>
        <dbReference type="EMBL" id="KAL3616353.1"/>
    </source>
</evidence>
<organism evidence="6 7">
    <name type="scientific">Castilleja foliolosa</name>
    <dbReference type="NCBI Taxonomy" id="1961234"/>
    <lineage>
        <taxon>Eukaryota</taxon>
        <taxon>Viridiplantae</taxon>
        <taxon>Streptophyta</taxon>
        <taxon>Embryophyta</taxon>
        <taxon>Tracheophyta</taxon>
        <taxon>Spermatophyta</taxon>
        <taxon>Magnoliopsida</taxon>
        <taxon>eudicotyledons</taxon>
        <taxon>Gunneridae</taxon>
        <taxon>Pentapetalae</taxon>
        <taxon>asterids</taxon>
        <taxon>lamiids</taxon>
        <taxon>Lamiales</taxon>
        <taxon>Orobanchaceae</taxon>
        <taxon>Pedicularideae</taxon>
        <taxon>Castillejinae</taxon>
        <taxon>Castilleja</taxon>
    </lineage>
</organism>
<dbReference type="EMBL" id="JAVIJP010000092">
    <property type="protein sequence ID" value="KAL3616353.1"/>
    <property type="molecule type" value="Genomic_DNA"/>
</dbReference>
<comment type="function">
    <text evidence="4">Dirigent proteins impart stereoselectivity on the phenoxy radical-coupling reaction, yielding optically active lignans from two molecules of coniferyl alcohol in the biosynthesis of lignans, flavonolignans, and alkaloids and thus plays a central role in plant secondary metabolism.</text>
</comment>
<accession>A0ABD3BGJ9</accession>
<evidence type="ECO:0000256" key="5">
    <source>
        <dbReference type="SAM" id="Phobius"/>
    </source>
</evidence>
<keyword evidence="5" id="KW-1133">Transmembrane helix</keyword>
<keyword evidence="5" id="KW-0812">Transmembrane</keyword>
<dbReference type="PANTHER" id="PTHR21495">
    <property type="entry name" value="NUCLEOPORIN-RELATED"/>
    <property type="match status" value="1"/>
</dbReference>
<dbReference type="AlphaFoldDB" id="A0ABD3BGJ9"/>
<comment type="similarity">
    <text evidence="1 4">Belongs to the plant dirigent protein family.</text>
</comment>
<comment type="subcellular location">
    <subcellularLocation>
        <location evidence="4">Secreted</location>
        <location evidence="4">Extracellular space</location>
        <location evidence="4">Apoplast</location>
    </subcellularLocation>
</comment>
<sequence>MAYNTLHYFSYFYIFITIFIFLSSILYQTTAESDDKHDYNIITTLYWHDKVSPPNPTAITITNPKSTSKLSFGMVRMFDNPLTEGPDLLTSKEVGRAQGLYGDASLDGIRLIMMMNFVFTSGKYNGSSITIMGSNPILDEVREMSVLGGTGLFRSARGYAQARTHTFNSTSEDAVVKYDIFM</sequence>
<protein>
    <recommendedName>
        <fullName evidence="4">Dirigent protein</fullName>
    </recommendedName>
</protein>
<dbReference type="GO" id="GO:0009699">
    <property type="term" value="P:phenylpropanoid biosynthetic process"/>
    <property type="evidence" value="ECO:0007669"/>
    <property type="project" value="UniProtKB-ARBA"/>
</dbReference>
<evidence type="ECO:0000256" key="2">
    <source>
        <dbReference type="ARBA" id="ARBA00011738"/>
    </source>
</evidence>
<comment type="subunit">
    <text evidence="2 4">Homodimer.</text>
</comment>
<keyword evidence="5" id="KW-0472">Membrane</keyword>
<evidence type="ECO:0000256" key="1">
    <source>
        <dbReference type="ARBA" id="ARBA00010746"/>
    </source>
</evidence>